<dbReference type="EMBL" id="HG674223">
    <property type="protein sequence ID" value="CDJ39186.1"/>
    <property type="molecule type" value="Genomic_DNA"/>
</dbReference>
<feature type="non-terminal residue" evidence="2">
    <location>
        <position position="1"/>
    </location>
</feature>
<evidence type="ECO:0000313" key="2">
    <source>
        <dbReference type="EMBL" id="CDJ39186.1"/>
    </source>
</evidence>
<feature type="domain" description="Apoptosis-antagonizing transcription factor C-terminal" evidence="1">
    <location>
        <begin position="3"/>
        <end position="66"/>
    </location>
</feature>
<evidence type="ECO:0000313" key="3">
    <source>
        <dbReference type="Proteomes" id="UP000030747"/>
    </source>
</evidence>
<keyword evidence="3" id="KW-1185">Reference proteome</keyword>
<dbReference type="AlphaFoldDB" id="U6KMH2"/>
<proteinExistence type="predicted"/>
<reference evidence="2" key="2">
    <citation type="submission" date="2013-10" db="EMBL/GenBank/DDBJ databases">
        <authorList>
            <person name="Aslett M."/>
        </authorList>
    </citation>
    <scope>NUCLEOTIDE SEQUENCE [LARGE SCALE GENOMIC DNA]</scope>
    <source>
        <strain evidence="2">Houghton</strain>
    </source>
</reference>
<name>U6KMH2_EIMTE</name>
<dbReference type="Pfam" id="PF08164">
    <property type="entry name" value="TRAUB"/>
    <property type="match status" value="1"/>
</dbReference>
<reference evidence="2" key="1">
    <citation type="submission" date="2013-10" db="EMBL/GenBank/DDBJ databases">
        <title>Genomic analysis of the causative agents of coccidiosis in chickens.</title>
        <authorList>
            <person name="Reid A.J."/>
            <person name="Blake D."/>
            <person name="Billington K."/>
            <person name="Browne H."/>
            <person name="Dunn M."/>
            <person name="Hung S."/>
            <person name="Kawahara F."/>
            <person name="Miranda-Saavedra D."/>
            <person name="Mourier T."/>
            <person name="Nagra H."/>
            <person name="Otto T.D."/>
            <person name="Rawlings N."/>
            <person name="Sanchez A."/>
            <person name="Sanders M."/>
            <person name="Subramaniam C."/>
            <person name="Tay Y."/>
            <person name="Dear P."/>
            <person name="Doerig C."/>
            <person name="Gruber A."/>
            <person name="Parkinson J."/>
            <person name="Shirley M."/>
            <person name="Wan K.L."/>
            <person name="Berriman M."/>
            <person name="Tomley F."/>
            <person name="Pain A."/>
        </authorList>
    </citation>
    <scope>NUCLEOTIDE SEQUENCE [LARGE SCALE GENOMIC DNA]</scope>
    <source>
        <strain evidence="2">Houghton</strain>
    </source>
</reference>
<dbReference type="InterPro" id="IPR039223">
    <property type="entry name" value="AATF/Bfr2"/>
</dbReference>
<dbReference type="InterPro" id="IPR012617">
    <property type="entry name" value="AATF_C"/>
</dbReference>
<dbReference type="PANTHER" id="PTHR15565">
    <property type="entry name" value="AATF PROTEIN APOPTOSIS ANTAGONIZING TRANSCRIPTION FACTOR"/>
    <property type="match status" value="1"/>
</dbReference>
<dbReference type="RefSeq" id="XP_013229941.1">
    <property type="nucleotide sequence ID" value="XM_013374487.1"/>
</dbReference>
<organism evidence="2 3">
    <name type="scientific">Eimeria tenella</name>
    <name type="common">Coccidian parasite</name>
    <dbReference type="NCBI Taxonomy" id="5802"/>
    <lineage>
        <taxon>Eukaryota</taxon>
        <taxon>Sar</taxon>
        <taxon>Alveolata</taxon>
        <taxon>Apicomplexa</taxon>
        <taxon>Conoidasida</taxon>
        <taxon>Coccidia</taxon>
        <taxon>Eucoccidiorida</taxon>
        <taxon>Eimeriorina</taxon>
        <taxon>Eimeriidae</taxon>
        <taxon>Eimeria</taxon>
    </lineage>
</organism>
<sequence length="94" mass="10311">EFYVELLKASAAAGDGEVEAATLTKERALLSKKRKAAKIVDRRASKGRKIRYKPIPELESFMTSVPWVPNTEALPGADDPLVVQGIINNLFRAS</sequence>
<evidence type="ECO:0000259" key="1">
    <source>
        <dbReference type="Pfam" id="PF08164"/>
    </source>
</evidence>
<dbReference type="VEuPathDB" id="ToxoDB:ETH2_1520200"/>
<dbReference type="GeneID" id="25256743"/>
<gene>
    <name evidence="2" type="ORF">ETH_00038510</name>
</gene>
<dbReference type="PANTHER" id="PTHR15565:SF0">
    <property type="entry name" value="PROTEIN AATF"/>
    <property type="match status" value="1"/>
</dbReference>
<accession>U6KMH2</accession>
<dbReference type="GO" id="GO:0005730">
    <property type="term" value="C:nucleolus"/>
    <property type="evidence" value="ECO:0007669"/>
    <property type="project" value="TreeGrafter"/>
</dbReference>
<dbReference type="OrthoDB" id="5783963at2759"/>
<dbReference type="VEuPathDB" id="ToxoDB:ETH_00038510"/>
<protein>
    <recommendedName>
        <fullName evidence="1">Apoptosis-antagonizing transcription factor C-terminal domain-containing protein</fullName>
    </recommendedName>
</protein>
<dbReference type="Proteomes" id="UP000030747">
    <property type="component" value="Unassembled WGS sequence"/>
</dbReference>